<dbReference type="PROSITE" id="PS50110">
    <property type="entry name" value="RESPONSE_REGULATORY"/>
    <property type="match status" value="1"/>
</dbReference>
<evidence type="ECO:0000259" key="8">
    <source>
        <dbReference type="PROSITE" id="PS50110"/>
    </source>
</evidence>
<evidence type="ECO:0000313" key="10">
    <source>
        <dbReference type="EMBL" id="HIX59295.1"/>
    </source>
</evidence>
<organism evidence="10 11">
    <name type="scientific">Candidatus Blautia gallistercoris</name>
    <dbReference type="NCBI Taxonomy" id="2838490"/>
    <lineage>
        <taxon>Bacteria</taxon>
        <taxon>Bacillati</taxon>
        <taxon>Bacillota</taxon>
        <taxon>Clostridia</taxon>
        <taxon>Lachnospirales</taxon>
        <taxon>Lachnospiraceae</taxon>
        <taxon>Blautia</taxon>
    </lineage>
</organism>
<proteinExistence type="predicted"/>
<dbReference type="Pfam" id="PF00072">
    <property type="entry name" value="Response_reg"/>
    <property type="match status" value="1"/>
</dbReference>
<dbReference type="InterPro" id="IPR011006">
    <property type="entry name" value="CheY-like_superfamily"/>
</dbReference>
<evidence type="ECO:0000256" key="1">
    <source>
        <dbReference type="ARBA" id="ARBA00018672"/>
    </source>
</evidence>
<dbReference type="PANTHER" id="PTHR48111:SF73">
    <property type="entry name" value="ALKALINE PHOSPHATASE SYNTHESIS TRANSCRIPTIONAL REGULATORY PROTEIN PHOP"/>
    <property type="match status" value="1"/>
</dbReference>
<evidence type="ECO:0000256" key="2">
    <source>
        <dbReference type="ARBA" id="ARBA00023015"/>
    </source>
</evidence>
<feature type="DNA-binding region" description="OmpR/PhoB-type" evidence="7">
    <location>
        <begin position="124"/>
        <end position="221"/>
    </location>
</feature>
<dbReference type="CDD" id="cd00383">
    <property type="entry name" value="trans_reg_C"/>
    <property type="match status" value="1"/>
</dbReference>
<evidence type="ECO:0000256" key="4">
    <source>
        <dbReference type="ARBA" id="ARBA00023163"/>
    </source>
</evidence>
<dbReference type="PANTHER" id="PTHR48111">
    <property type="entry name" value="REGULATOR OF RPOS"/>
    <property type="match status" value="1"/>
</dbReference>
<protein>
    <recommendedName>
        <fullName evidence="1">Stage 0 sporulation protein A homolog</fullName>
    </recommendedName>
</protein>
<dbReference type="GO" id="GO:0005829">
    <property type="term" value="C:cytosol"/>
    <property type="evidence" value="ECO:0007669"/>
    <property type="project" value="TreeGrafter"/>
</dbReference>
<keyword evidence="6" id="KW-0597">Phosphoprotein</keyword>
<keyword evidence="3 7" id="KW-0238">DNA-binding</keyword>
<comment type="caution">
    <text evidence="10">The sequence shown here is derived from an EMBL/GenBank/DDBJ whole genome shotgun (WGS) entry which is preliminary data.</text>
</comment>
<keyword evidence="2" id="KW-0805">Transcription regulation</keyword>
<reference evidence="10" key="1">
    <citation type="journal article" date="2021" name="PeerJ">
        <title>Extensive microbial diversity within the chicken gut microbiome revealed by metagenomics and culture.</title>
        <authorList>
            <person name="Gilroy R."/>
            <person name="Ravi A."/>
            <person name="Getino M."/>
            <person name="Pursley I."/>
            <person name="Horton D.L."/>
            <person name="Alikhan N.F."/>
            <person name="Baker D."/>
            <person name="Gharbi K."/>
            <person name="Hall N."/>
            <person name="Watson M."/>
            <person name="Adriaenssens E.M."/>
            <person name="Foster-Nyarko E."/>
            <person name="Jarju S."/>
            <person name="Secka A."/>
            <person name="Antonio M."/>
            <person name="Oren A."/>
            <person name="Chaudhuri R.R."/>
            <person name="La Ragione R."/>
            <person name="Hildebrand F."/>
            <person name="Pallen M.J."/>
        </authorList>
    </citation>
    <scope>NUCLEOTIDE SEQUENCE</scope>
    <source>
        <strain evidence="10">ChiSjej1B19-8411</strain>
    </source>
</reference>
<dbReference type="SMART" id="SM00448">
    <property type="entry name" value="REC"/>
    <property type="match status" value="1"/>
</dbReference>
<dbReference type="SMART" id="SM00862">
    <property type="entry name" value="Trans_reg_C"/>
    <property type="match status" value="1"/>
</dbReference>
<dbReference type="SUPFAM" id="SSF52172">
    <property type="entry name" value="CheY-like"/>
    <property type="match status" value="1"/>
</dbReference>
<accession>A0A9D1WHR0</accession>
<reference evidence="10" key="2">
    <citation type="submission" date="2021-04" db="EMBL/GenBank/DDBJ databases">
        <authorList>
            <person name="Gilroy R."/>
        </authorList>
    </citation>
    <scope>NUCLEOTIDE SEQUENCE</scope>
    <source>
        <strain evidence="10">ChiSjej1B19-8411</strain>
    </source>
</reference>
<dbReference type="GO" id="GO:0006355">
    <property type="term" value="P:regulation of DNA-templated transcription"/>
    <property type="evidence" value="ECO:0007669"/>
    <property type="project" value="InterPro"/>
</dbReference>
<dbReference type="GO" id="GO:0000156">
    <property type="term" value="F:phosphorelay response regulator activity"/>
    <property type="evidence" value="ECO:0007669"/>
    <property type="project" value="TreeGrafter"/>
</dbReference>
<feature type="domain" description="Response regulatory" evidence="8">
    <location>
        <begin position="3"/>
        <end position="117"/>
    </location>
</feature>
<evidence type="ECO:0000256" key="5">
    <source>
        <dbReference type="ARBA" id="ARBA00024867"/>
    </source>
</evidence>
<dbReference type="InterPro" id="IPR001867">
    <property type="entry name" value="OmpR/PhoB-type_DNA-bd"/>
</dbReference>
<keyword evidence="4" id="KW-0804">Transcription</keyword>
<evidence type="ECO:0000259" key="9">
    <source>
        <dbReference type="PROSITE" id="PS51755"/>
    </source>
</evidence>
<dbReference type="GO" id="GO:0032993">
    <property type="term" value="C:protein-DNA complex"/>
    <property type="evidence" value="ECO:0007669"/>
    <property type="project" value="TreeGrafter"/>
</dbReference>
<feature type="modified residue" description="4-aspartylphosphate" evidence="6">
    <location>
        <position position="52"/>
    </location>
</feature>
<name>A0A9D1WHR0_9FIRM</name>
<dbReference type="PROSITE" id="PS51755">
    <property type="entry name" value="OMPR_PHOB"/>
    <property type="match status" value="1"/>
</dbReference>
<dbReference type="InterPro" id="IPR001789">
    <property type="entry name" value="Sig_transdc_resp-reg_receiver"/>
</dbReference>
<evidence type="ECO:0000256" key="3">
    <source>
        <dbReference type="ARBA" id="ARBA00023125"/>
    </source>
</evidence>
<sequence length="223" mass="26066">MLDVYYVEDDEAIAQAVKDYLEQKECRVMVFPTAAGARHALEKYRPAVLLVDWNLPDGRGDVLCRWVRGRWENLPVIFLTVRGEAQDVVTGFQNGADDYVVKPFELDVLYSRMRALLRRAGQKKEERLFCDGILLDKERMTVFCGQEEAVLSQQEYQLLLILMENKGRTVTRQQLLEQVWDREGNYVNDNTLTVTMKRLREKLHHPSCLRTIRSFGYRMEESV</sequence>
<dbReference type="Pfam" id="PF00486">
    <property type="entry name" value="Trans_reg_C"/>
    <property type="match status" value="1"/>
</dbReference>
<dbReference type="Gene3D" id="1.10.10.10">
    <property type="entry name" value="Winged helix-like DNA-binding domain superfamily/Winged helix DNA-binding domain"/>
    <property type="match status" value="1"/>
</dbReference>
<comment type="function">
    <text evidence="5">May play the central regulatory role in sporulation. It may be an element of the effector pathway responsible for the activation of sporulation genes in response to nutritional stress. Spo0A may act in concert with spo0H (a sigma factor) to control the expression of some genes that are critical to the sporulation process.</text>
</comment>
<dbReference type="EMBL" id="DXEX01000137">
    <property type="protein sequence ID" value="HIX59295.1"/>
    <property type="molecule type" value="Genomic_DNA"/>
</dbReference>
<evidence type="ECO:0000256" key="6">
    <source>
        <dbReference type="PROSITE-ProRule" id="PRU00169"/>
    </source>
</evidence>
<dbReference type="Proteomes" id="UP000886817">
    <property type="component" value="Unassembled WGS sequence"/>
</dbReference>
<dbReference type="Gene3D" id="3.40.50.2300">
    <property type="match status" value="1"/>
</dbReference>
<feature type="domain" description="OmpR/PhoB-type" evidence="9">
    <location>
        <begin position="124"/>
        <end position="221"/>
    </location>
</feature>
<gene>
    <name evidence="10" type="ORF">IAA45_06210</name>
</gene>
<dbReference type="GO" id="GO:0000976">
    <property type="term" value="F:transcription cis-regulatory region binding"/>
    <property type="evidence" value="ECO:0007669"/>
    <property type="project" value="TreeGrafter"/>
</dbReference>
<dbReference type="InterPro" id="IPR036388">
    <property type="entry name" value="WH-like_DNA-bd_sf"/>
</dbReference>
<evidence type="ECO:0000256" key="7">
    <source>
        <dbReference type="PROSITE-ProRule" id="PRU01091"/>
    </source>
</evidence>
<evidence type="ECO:0000313" key="11">
    <source>
        <dbReference type="Proteomes" id="UP000886817"/>
    </source>
</evidence>
<dbReference type="Gene3D" id="6.10.250.690">
    <property type="match status" value="1"/>
</dbReference>
<dbReference type="InterPro" id="IPR039420">
    <property type="entry name" value="WalR-like"/>
</dbReference>
<dbReference type="AlphaFoldDB" id="A0A9D1WHR0"/>